<gene>
    <name evidence="2" type="ORF">Lche_2306</name>
    <name evidence="3" type="ORF">NCTC11976_02942</name>
</gene>
<dbReference type="EMBL" id="LR134173">
    <property type="protein sequence ID" value="VEB38841.1"/>
    <property type="molecule type" value="Genomic_DNA"/>
</dbReference>
<evidence type="ECO:0000313" key="3">
    <source>
        <dbReference type="EMBL" id="VEB38841.1"/>
    </source>
</evidence>
<organism evidence="2 4">
    <name type="scientific">Legionella cherrii</name>
    <dbReference type="NCBI Taxonomy" id="28084"/>
    <lineage>
        <taxon>Bacteria</taxon>
        <taxon>Pseudomonadati</taxon>
        <taxon>Pseudomonadota</taxon>
        <taxon>Gammaproteobacteria</taxon>
        <taxon>Legionellales</taxon>
        <taxon>Legionellaceae</taxon>
        <taxon>Legionella</taxon>
    </lineage>
</organism>
<feature type="transmembrane region" description="Helical" evidence="1">
    <location>
        <begin position="180"/>
        <end position="202"/>
    </location>
</feature>
<evidence type="ECO:0000313" key="5">
    <source>
        <dbReference type="Proteomes" id="UP000277577"/>
    </source>
</evidence>
<keyword evidence="5" id="KW-1185">Reference proteome</keyword>
<dbReference type="AlphaFoldDB" id="A0A0W0S9L7"/>
<evidence type="ECO:0008006" key="6">
    <source>
        <dbReference type="Google" id="ProtNLM"/>
    </source>
</evidence>
<dbReference type="PATRIC" id="fig|28084.5.peg.2498"/>
<dbReference type="Proteomes" id="UP000054921">
    <property type="component" value="Unassembled WGS sequence"/>
</dbReference>
<keyword evidence="1" id="KW-0812">Transmembrane</keyword>
<sequence>MVSENSSVREHCHIHPNKRISWTAVVAGALTALGLSFLLNLFGIAIGLSAFKTMSNGSIIVVVGGMLGIIIGVVISSLVAGYTAGYLGRLYCPERNLGMIYGFITWVMALILGAVLIGLLSQSVATYTNSISRTVVAVPVTVNQISTPMGTTKISSAMKNGQNEAVVEVNVTPANMTSGAFIMFTLFFLGAIFTCVGARWGMRCKRDDNTL</sequence>
<evidence type="ECO:0000256" key="1">
    <source>
        <dbReference type="SAM" id="Phobius"/>
    </source>
</evidence>
<dbReference type="STRING" id="28084.Lche_2306"/>
<accession>A0A0W0S9L7</accession>
<feature type="transmembrane region" description="Helical" evidence="1">
    <location>
        <begin position="59"/>
        <end position="87"/>
    </location>
</feature>
<dbReference type="EMBL" id="LNXW01000013">
    <property type="protein sequence ID" value="KTC80286.1"/>
    <property type="molecule type" value="Genomic_DNA"/>
</dbReference>
<proteinExistence type="predicted"/>
<keyword evidence="1" id="KW-1133">Transmembrane helix</keyword>
<reference evidence="2 4" key="1">
    <citation type="submission" date="2015-11" db="EMBL/GenBank/DDBJ databases">
        <title>Genomic analysis of 38 Legionella species identifies large and diverse effector repertoires.</title>
        <authorList>
            <person name="Burstein D."/>
            <person name="Amaro F."/>
            <person name="Zusman T."/>
            <person name="Lifshitz Z."/>
            <person name="Cohen O."/>
            <person name="Gilbert J.A."/>
            <person name="Pupko T."/>
            <person name="Shuman H.A."/>
            <person name="Segal G."/>
        </authorList>
    </citation>
    <scope>NUCLEOTIDE SEQUENCE [LARGE SCALE GENOMIC DNA]</scope>
    <source>
        <strain evidence="2 4">ORW</strain>
    </source>
</reference>
<evidence type="ECO:0000313" key="4">
    <source>
        <dbReference type="Proteomes" id="UP000054921"/>
    </source>
</evidence>
<evidence type="ECO:0000313" key="2">
    <source>
        <dbReference type="EMBL" id="KTC80286.1"/>
    </source>
</evidence>
<feature type="transmembrane region" description="Helical" evidence="1">
    <location>
        <begin position="20"/>
        <end position="47"/>
    </location>
</feature>
<dbReference type="Proteomes" id="UP000277577">
    <property type="component" value="Chromosome"/>
</dbReference>
<keyword evidence="1" id="KW-0472">Membrane</keyword>
<name>A0A0W0S9L7_9GAMM</name>
<dbReference type="RefSeq" id="WP_028379960.1">
    <property type="nucleotide sequence ID" value="NZ_CAAAIT010000001.1"/>
</dbReference>
<dbReference type="OrthoDB" id="5654176at2"/>
<protein>
    <recommendedName>
        <fullName evidence="6">Transmembrane protein</fullName>
    </recommendedName>
</protein>
<feature type="transmembrane region" description="Helical" evidence="1">
    <location>
        <begin position="99"/>
        <end position="120"/>
    </location>
</feature>
<reference evidence="3 5" key="2">
    <citation type="submission" date="2018-12" db="EMBL/GenBank/DDBJ databases">
        <authorList>
            <consortium name="Pathogen Informatics"/>
        </authorList>
    </citation>
    <scope>NUCLEOTIDE SEQUENCE [LARGE SCALE GENOMIC DNA]</scope>
    <source>
        <strain evidence="3 5">NCTC11976</strain>
    </source>
</reference>